<dbReference type="EMBL" id="GL988041">
    <property type="protein sequence ID" value="EGS20310.1"/>
    <property type="molecule type" value="Genomic_DNA"/>
</dbReference>
<evidence type="ECO:0000256" key="1">
    <source>
        <dbReference type="SAM" id="SignalP"/>
    </source>
</evidence>
<keyword evidence="4" id="KW-1185">Reference proteome</keyword>
<reference evidence="3 4" key="1">
    <citation type="journal article" date="2011" name="Cell">
        <title>Insight into structure and assembly of the nuclear pore complex by utilizing the genome of a eukaryotic thermophile.</title>
        <authorList>
            <person name="Amlacher S."/>
            <person name="Sarges P."/>
            <person name="Flemming D."/>
            <person name="van Noort V."/>
            <person name="Kunze R."/>
            <person name="Devos D.P."/>
            <person name="Arumugam M."/>
            <person name="Bork P."/>
            <person name="Hurt E."/>
        </authorList>
    </citation>
    <scope>NUCLEOTIDE SEQUENCE [LARGE SCALE GENOMIC DNA]</scope>
    <source>
        <strain evidence="4">DSM 1495 / CBS 144.50 / IMI 039719</strain>
    </source>
</reference>
<dbReference type="HOGENOM" id="CLU_028281_6_1_1"/>
<dbReference type="RefSeq" id="XP_006692606.1">
    <property type="nucleotide sequence ID" value="XM_006692543.1"/>
</dbReference>
<evidence type="ECO:0000259" key="2">
    <source>
        <dbReference type="PROSITE" id="PS50280"/>
    </source>
</evidence>
<dbReference type="PANTHER" id="PTHR47332:SF6">
    <property type="entry name" value="SET DOMAIN-CONTAINING PROTEIN"/>
    <property type="match status" value="1"/>
</dbReference>
<gene>
    <name evidence="3" type="ORF">CTHT_0021360</name>
</gene>
<feature type="chain" id="PRO_5003409390" description="SET domain-containing protein" evidence="1">
    <location>
        <begin position="21"/>
        <end position="444"/>
    </location>
</feature>
<dbReference type="Proteomes" id="UP000008066">
    <property type="component" value="Unassembled WGS sequence"/>
</dbReference>
<dbReference type="InterPro" id="IPR001214">
    <property type="entry name" value="SET_dom"/>
</dbReference>
<sequence length="444" mass="50006">MARPLLQMLLLGLLAPLTTAAESEGSSEGLVAEAIDQKLIFASNFSSPITSQTPPLQGWWASKICAGPSQKDQFCIYTNRRVAKGRGMVVITHQDEFEKLEKMEDHLSKADNKFYDDPVPFVETPVLQKGLGVVANKTLRRNRPLMSFSPVLLVHRDFFDQVPNKKERAKMLDTAVSYLPPETLAKVNKWRQPTPEYTSPRSLETLLFAHPFEVVLPYVWRTPDAPHSRHAAAYPEVGVFQHDCRPNLAWYIDEHFGLKLTVARKTVPGEELTIAYIDPLKPTEERSQWVAHYRGKAQNEGLPVEKHTHHDGCPCKACSPPGGPGGEAAREQEKRLKEILAIRSELRNYDSTKVNVEMIEKFVKLVEQDRLHAKFAEAYELAALNFNYLGEDKKAKKYADLAVQAGIVEGGINSNDVVAMRIMASDIKGHYSYKYTLKRRGLAK</sequence>
<dbReference type="InterPro" id="IPR053185">
    <property type="entry name" value="SET_domain_protein"/>
</dbReference>
<evidence type="ECO:0000313" key="3">
    <source>
        <dbReference type="EMBL" id="EGS20310.1"/>
    </source>
</evidence>
<dbReference type="eggNOG" id="KOG2084">
    <property type="taxonomic scope" value="Eukaryota"/>
</dbReference>
<dbReference type="InterPro" id="IPR046341">
    <property type="entry name" value="SET_dom_sf"/>
</dbReference>
<dbReference type="GeneID" id="18256174"/>
<dbReference type="AlphaFoldDB" id="G0S8D5"/>
<keyword evidence="1" id="KW-0732">Signal</keyword>
<feature type="signal peptide" evidence="1">
    <location>
        <begin position="1"/>
        <end position="20"/>
    </location>
</feature>
<dbReference type="SUPFAM" id="SSF82199">
    <property type="entry name" value="SET domain"/>
    <property type="match status" value="1"/>
</dbReference>
<organism evidence="4">
    <name type="scientific">Chaetomium thermophilum (strain DSM 1495 / CBS 144.50 / IMI 039719)</name>
    <name type="common">Thermochaetoides thermophila</name>
    <dbReference type="NCBI Taxonomy" id="759272"/>
    <lineage>
        <taxon>Eukaryota</taxon>
        <taxon>Fungi</taxon>
        <taxon>Dikarya</taxon>
        <taxon>Ascomycota</taxon>
        <taxon>Pezizomycotina</taxon>
        <taxon>Sordariomycetes</taxon>
        <taxon>Sordariomycetidae</taxon>
        <taxon>Sordariales</taxon>
        <taxon>Chaetomiaceae</taxon>
        <taxon>Thermochaetoides</taxon>
    </lineage>
</organism>
<accession>G0S8D5</accession>
<dbReference type="STRING" id="759272.G0S8D5"/>
<dbReference type="PROSITE" id="PS50280">
    <property type="entry name" value="SET"/>
    <property type="match status" value="1"/>
</dbReference>
<dbReference type="Pfam" id="PF00856">
    <property type="entry name" value="SET"/>
    <property type="match status" value="1"/>
</dbReference>
<name>G0S8D5_CHATD</name>
<feature type="domain" description="SET" evidence="2">
    <location>
        <begin position="117"/>
        <end position="277"/>
    </location>
</feature>
<proteinExistence type="predicted"/>
<dbReference type="OMA" id="VAMRIMA"/>
<evidence type="ECO:0000313" key="4">
    <source>
        <dbReference type="Proteomes" id="UP000008066"/>
    </source>
</evidence>
<dbReference type="KEGG" id="cthr:CTHT_0021360"/>
<dbReference type="PANTHER" id="PTHR47332">
    <property type="entry name" value="SET DOMAIN-CONTAINING PROTEIN 5"/>
    <property type="match status" value="1"/>
</dbReference>
<dbReference type="Gene3D" id="2.170.270.10">
    <property type="entry name" value="SET domain"/>
    <property type="match status" value="1"/>
</dbReference>
<dbReference type="SMART" id="SM00317">
    <property type="entry name" value="SET"/>
    <property type="match status" value="1"/>
</dbReference>
<dbReference type="OrthoDB" id="1028014at2759"/>
<protein>
    <recommendedName>
        <fullName evidence="2">SET domain-containing protein</fullName>
    </recommendedName>
</protein>